<dbReference type="InterPro" id="IPR005119">
    <property type="entry name" value="LysR_subst-bd"/>
</dbReference>
<dbReference type="OrthoDB" id="9786526at2"/>
<dbReference type="Proteomes" id="UP000050378">
    <property type="component" value="Unassembled WGS sequence"/>
</dbReference>
<dbReference type="PANTHER" id="PTHR30537:SF20">
    <property type="entry name" value="TRANSCRIPTIONAL REGULATORY PROTEIN"/>
    <property type="match status" value="1"/>
</dbReference>
<dbReference type="GO" id="GO:0006351">
    <property type="term" value="P:DNA-templated transcription"/>
    <property type="evidence" value="ECO:0007669"/>
    <property type="project" value="TreeGrafter"/>
</dbReference>
<keyword evidence="3" id="KW-0238">DNA-binding</keyword>
<dbReference type="Pfam" id="PF03466">
    <property type="entry name" value="LysR_substrate"/>
    <property type="match status" value="1"/>
</dbReference>
<dbReference type="InterPro" id="IPR036388">
    <property type="entry name" value="WH-like_DNA-bd_sf"/>
</dbReference>
<dbReference type="PATRIC" id="fig|570156.3.peg.1443"/>
<dbReference type="RefSeq" id="WP_054554304.1">
    <property type="nucleotide sequence ID" value="NZ_LJTC01000013.1"/>
</dbReference>
<dbReference type="Pfam" id="PF00126">
    <property type="entry name" value="HTH_1"/>
    <property type="match status" value="1"/>
</dbReference>
<evidence type="ECO:0000259" key="5">
    <source>
        <dbReference type="PROSITE" id="PS50931"/>
    </source>
</evidence>
<dbReference type="SUPFAM" id="SSF53850">
    <property type="entry name" value="Periplasmic binding protein-like II"/>
    <property type="match status" value="1"/>
</dbReference>
<comment type="similarity">
    <text evidence="1">Belongs to the LysR transcriptional regulatory family.</text>
</comment>
<dbReference type="PROSITE" id="PS50931">
    <property type="entry name" value="HTH_LYSR"/>
    <property type="match status" value="1"/>
</dbReference>
<dbReference type="Gene3D" id="3.40.190.10">
    <property type="entry name" value="Periplasmic binding protein-like II"/>
    <property type="match status" value="2"/>
</dbReference>
<keyword evidence="4" id="KW-0804">Transcription</keyword>
<dbReference type="GO" id="GO:0003700">
    <property type="term" value="F:DNA-binding transcription factor activity"/>
    <property type="evidence" value="ECO:0007669"/>
    <property type="project" value="InterPro"/>
</dbReference>
<proteinExistence type="inferred from homology"/>
<evidence type="ECO:0000256" key="2">
    <source>
        <dbReference type="ARBA" id="ARBA00023015"/>
    </source>
</evidence>
<dbReference type="AlphaFoldDB" id="A0A0P7DVU2"/>
<dbReference type="FunFam" id="1.10.10.10:FF:000001">
    <property type="entry name" value="LysR family transcriptional regulator"/>
    <property type="match status" value="1"/>
</dbReference>
<reference evidence="6 7" key="1">
    <citation type="submission" date="2015-09" db="EMBL/GenBank/DDBJ databases">
        <title>Draft Genome Sequence of Pseudoalteromonas lipolytica UCD-48B.</title>
        <authorList>
            <person name="Krusor M."/>
            <person name="Coil D.A."/>
            <person name="Lang J.M."/>
            <person name="Eisen J.A."/>
            <person name="Alexiev A."/>
        </authorList>
    </citation>
    <scope>NUCLEOTIDE SEQUENCE [LARGE SCALE GENOMIC DNA]</scope>
    <source>
        <strain evidence="6 7">UCD-48B</strain>
    </source>
</reference>
<evidence type="ECO:0000256" key="1">
    <source>
        <dbReference type="ARBA" id="ARBA00009437"/>
    </source>
</evidence>
<dbReference type="InterPro" id="IPR058163">
    <property type="entry name" value="LysR-type_TF_proteobact-type"/>
</dbReference>
<dbReference type="Gene3D" id="1.10.10.10">
    <property type="entry name" value="Winged helix-like DNA-binding domain superfamily/Winged helix DNA-binding domain"/>
    <property type="match status" value="1"/>
</dbReference>
<dbReference type="GO" id="GO:0043565">
    <property type="term" value="F:sequence-specific DNA binding"/>
    <property type="evidence" value="ECO:0007669"/>
    <property type="project" value="TreeGrafter"/>
</dbReference>
<protein>
    <submittedName>
        <fullName evidence="6">LysR family transcriptional regulator</fullName>
    </submittedName>
</protein>
<evidence type="ECO:0000313" key="7">
    <source>
        <dbReference type="Proteomes" id="UP000050378"/>
    </source>
</evidence>
<evidence type="ECO:0000256" key="3">
    <source>
        <dbReference type="ARBA" id="ARBA00023125"/>
    </source>
</evidence>
<comment type="caution">
    <text evidence="6">The sequence shown here is derived from an EMBL/GenBank/DDBJ whole genome shotgun (WGS) entry which is preliminary data.</text>
</comment>
<gene>
    <name evidence="6" type="ORF">AOG27_17595</name>
</gene>
<evidence type="ECO:0000256" key="4">
    <source>
        <dbReference type="ARBA" id="ARBA00023163"/>
    </source>
</evidence>
<dbReference type="STRING" id="570156.AOG27_17595"/>
<name>A0A0P7DVU2_9GAMM</name>
<feature type="domain" description="HTH lysR-type" evidence="5">
    <location>
        <begin position="1"/>
        <end position="62"/>
    </location>
</feature>
<dbReference type="SUPFAM" id="SSF46785">
    <property type="entry name" value="Winged helix' DNA-binding domain"/>
    <property type="match status" value="1"/>
</dbReference>
<organism evidence="6 7">
    <name type="scientific">Pseudoalteromonas lipolytica</name>
    <dbReference type="NCBI Taxonomy" id="570156"/>
    <lineage>
        <taxon>Bacteria</taxon>
        <taxon>Pseudomonadati</taxon>
        <taxon>Pseudomonadota</taxon>
        <taxon>Gammaproteobacteria</taxon>
        <taxon>Alteromonadales</taxon>
        <taxon>Pseudoalteromonadaceae</taxon>
        <taxon>Pseudoalteromonas</taxon>
    </lineage>
</organism>
<sequence length="295" mass="32431">MSVISNTQDLEAFISVVDTGGFSSAANALDEQVAKISRAVTRLEKSLNVTLFNRTTRRIELTEEGQLFLGYAREALSQLAQGEEALKLLHCAPSGKLRVDAASPFVFHQLAPHLKAFNQAYPDIKLEITSHDNIIDLLEHKTDIAIRIGELADSNLHARTLGVSKLQLVASPNYLKAAPPLNELTDLASHHLIGFTDAPHLNHWPLTTPLDLKFSISASSGETVRQLCIQGHGISLLSEFMINEDLKAGRLVKVLEGEVLSPNRREKVHAVYYQNSGVSSRVLAFLDFIAPRLTL</sequence>
<dbReference type="EMBL" id="LJTC01000013">
    <property type="protein sequence ID" value="KPM81766.1"/>
    <property type="molecule type" value="Genomic_DNA"/>
</dbReference>
<dbReference type="PANTHER" id="PTHR30537">
    <property type="entry name" value="HTH-TYPE TRANSCRIPTIONAL REGULATOR"/>
    <property type="match status" value="1"/>
</dbReference>
<accession>A0A0P7DVU2</accession>
<evidence type="ECO:0000313" key="6">
    <source>
        <dbReference type="EMBL" id="KPM81766.1"/>
    </source>
</evidence>
<dbReference type="InterPro" id="IPR036390">
    <property type="entry name" value="WH_DNA-bd_sf"/>
</dbReference>
<dbReference type="InterPro" id="IPR000847">
    <property type="entry name" value="LysR_HTH_N"/>
</dbReference>
<keyword evidence="2" id="KW-0805">Transcription regulation</keyword>